<keyword evidence="1" id="KW-1133">Transmembrane helix</keyword>
<evidence type="ECO:0000313" key="3">
    <source>
        <dbReference type="Proteomes" id="UP001180481"/>
    </source>
</evidence>
<sequence>MIQTKVYHKFLLYASVLILLLNIFEITIALWGIIVLLTYQSKISSKFLTLQILVLATLFIAFCSSFFYEINTHHFLRDFAYLIKPAFGLLIGYNITKIVGKETIYTVINIGVLTALIHIFILFFCYYVFSIKNVNQLREYGGYFNDFEIYALLLVLFKGRFNLTISKKRVVLFSGILIISSLLYLSRTNMLQFGILFIALKGHLRITKRGLQRTVLFLISLVSLYAYVYYLNPHRNGKGFEAFLYKVKNAPIEAFKTKINKNDWKEFNDNFRSYENIITYQQVTQEGPRAIVMGKGLGSTVDYGQKMYTNEGTYIRQAPALHNGFFTIFLKSGLLGVLLLILFVYYFSKTNNTAQNLKYYNYLFVGSALFLVLSNWVFMGLYLKLDNKSVFYGFLICYYELLLKNEENENQ</sequence>
<accession>A0ABY9R9H1</accession>
<feature type="transmembrane region" description="Helical" evidence="1">
    <location>
        <begin position="107"/>
        <end position="129"/>
    </location>
</feature>
<feature type="transmembrane region" description="Helical" evidence="1">
    <location>
        <begin position="359"/>
        <end position="383"/>
    </location>
</feature>
<keyword evidence="1" id="KW-0472">Membrane</keyword>
<feature type="transmembrane region" description="Helical" evidence="1">
    <location>
        <begin position="79"/>
        <end position="95"/>
    </location>
</feature>
<name>A0ABY9R9H1_9FLAO</name>
<protein>
    <recommendedName>
        <fullName evidence="4">O-antigen ligase</fullName>
    </recommendedName>
</protein>
<feature type="transmembrane region" description="Helical" evidence="1">
    <location>
        <begin position="170"/>
        <end position="199"/>
    </location>
</feature>
<keyword evidence="1" id="KW-0812">Transmembrane</keyword>
<dbReference type="EMBL" id="CP133721">
    <property type="protein sequence ID" value="WMW77882.1"/>
    <property type="molecule type" value="Genomic_DNA"/>
</dbReference>
<feature type="transmembrane region" description="Helical" evidence="1">
    <location>
        <begin position="48"/>
        <end position="67"/>
    </location>
</feature>
<evidence type="ECO:0000256" key="1">
    <source>
        <dbReference type="SAM" id="Phobius"/>
    </source>
</evidence>
<keyword evidence="3" id="KW-1185">Reference proteome</keyword>
<evidence type="ECO:0008006" key="4">
    <source>
        <dbReference type="Google" id="ProtNLM"/>
    </source>
</evidence>
<feature type="transmembrane region" description="Helical" evidence="1">
    <location>
        <begin position="211"/>
        <end position="230"/>
    </location>
</feature>
<feature type="transmembrane region" description="Helical" evidence="1">
    <location>
        <begin position="12"/>
        <end position="36"/>
    </location>
</feature>
<reference evidence="2" key="1">
    <citation type="submission" date="2023-09" db="EMBL/GenBank/DDBJ databases">
        <title>Flavobacterium sp. 20NA77.7 isolated from freshwater.</title>
        <authorList>
            <person name="Le V."/>
            <person name="Ko S.-R."/>
            <person name="Ahn C.-Y."/>
            <person name="Oh H.-M."/>
        </authorList>
    </citation>
    <scope>NUCLEOTIDE SEQUENCE</scope>
    <source>
        <strain evidence="2">20NA77.7</strain>
    </source>
</reference>
<organism evidence="2 3">
    <name type="scientific">Flavobacterium nakdongensis</name>
    <dbReference type="NCBI Taxonomy" id="3073563"/>
    <lineage>
        <taxon>Bacteria</taxon>
        <taxon>Pseudomonadati</taxon>
        <taxon>Bacteroidota</taxon>
        <taxon>Flavobacteriia</taxon>
        <taxon>Flavobacteriales</taxon>
        <taxon>Flavobacteriaceae</taxon>
        <taxon>Flavobacterium</taxon>
    </lineage>
</organism>
<proteinExistence type="predicted"/>
<evidence type="ECO:0000313" key="2">
    <source>
        <dbReference type="EMBL" id="WMW77882.1"/>
    </source>
</evidence>
<gene>
    <name evidence="2" type="ORF">RF683_00110</name>
</gene>
<dbReference type="Proteomes" id="UP001180481">
    <property type="component" value="Chromosome"/>
</dbReference>
<dbReference type="RefSeq" id="WP_309532215.1">
    <property type="nucleotide sequence ID" value="NZ_CP133721.1"/>
</dbReference>
<feature type="transmembrane region" description="Helical" evidence="1">
    <location>
        <begin position="325"/>
        <end position="347"/>
    </location>
</feature>